<dbReference type="Pfam" id="PF08592">
    <property type="entry name" value="Anthrone_oxy"/>
    <property type="match status" value="1"/>
</dbReference>
<accession>A0ABT6WKP0</accession>
<keyword evidence="1" id="KW-0472">Membrane</keyword>
<dbReference type="InterPro" id="IPR013901">
    <property type="entry name" value="Anthrone_oxy"/>
</dbReference>
<keyword evidence="1" id="KW-1133">Transmembrane helix</keyword>
<sequence length="173" mass="18363">MGLIAGFFYAYACSVMIGLTEVDDRTFITTMQWINATVRNGWFAASFFGALPLTALTVVLHLRRGARAVLPWAIAALFSYASAFAVTLGISVPLNETLAAAGPADAITDPAAVRAAYEDVWVNWNIVRTIASTVALACLARALMVHARLRGPAPVTPGKTEAMAYTSAGALRE</sequence>
<protein>
    <submittedName>
        <fullName evidence="2">DUF1772 domain-containing protein</fullName>
    </submittedName>
</protein>
<dbReference type="EMBL" id="JASCTH010000010">
    <property type="protein sequence ID" value="MDI6100294.1"/>
    <property type="molecule type" value="Genomic_DNA"/>
</dbReference>
<feature type="transmembrane region" description="Helical" evidence="1">
    <location>
        <begin position="42"/>
        <end position="62"/>
    </location>
</feature>
<evidence type="ECO:0000256" key="1">
    <source>
        <dbReference type="SAM" id="Phobius"/>
    </source>
</evidence>
<gene>
    <name evidence="2" type="ORF">QLQ12_16940</name>
</gene>
<name>A0ABT6WKP0_9ACTN</name>
<feature type="transmembrane region" description="Helical" evidence="1">
    <location>
        <begin position="69"/>
        <end position="90"/>
    </location>
</feature>
<comment type="caution">
    <text evidence="2">The sequence shown here is derived from an EMBL/GenBank/DDBJ whole genome shotgun (WGS) entry which is preliminary data.</text>
</comment>
<dbReference type="RefSeq" id="WP_282760991.1">
    <property type="nucleotide sequence ID" value="NZ_JASCTH010000010.1"/>
</dbReference>
<dbReference type="Proteomes" id="UP001241758">
    <property type="component" value="Unassembled WGS sequence"/>
</dbReference>
<evidence type="ECO:0000313" key="2">
    <source>
        <dbReference type="EMBL" id="MDI6100294.1"/>
    </source>
</evidence>
<evidence type="ECO:0000313" key="3">
    <source>
        <dbReference type="Proteomes" id="UP001241758"/>
    </source>
</evidence>
<reference evidence="2 3" key="1">
    <citation type="submission" date="2023-05" db="EMBL/GenBank/DDBJ databases">
        <title>Actinoplanes sp. NEAU-A12 genome sequencing.</title>
        <authorList>
            <person name="Wang Z.-S."/>
        </authorList>
    </citation>
    <scope>NUCLEOTIDE SEQUENCE [LARGE SCALE GENOMIC DNA]</scope>
    <source>
        <strain evidence="2 3">NEAU-A12</strain>
    </source>
</reference>
<keyword evidence="3" id="KW-1185">Reference proteome</keyword>
<keyword evidence="1" id="KW-0812">Transmembrane</keyword>
<organism evidence="2 3">
    <name type="scientific">Actinoplanes sandaracinus</name>
    <dbReference type="NCBI Taxonomy" id="3045177"/>
    <lineage>
        <taxon>Bacteria</taxon>
        <taxon>Bacillati</taxon>
        <taxon>Actinomycetota</taxon>
        <taxon>Actinomycetes</taxon>
        <taxon>Micromonosporales</taxon>
        <taxon>Micromonosporaceae</taxon>
        <taxon>Actinoplanes</taxon>
    </lineage>
</organism>
<proteinExistence type="predicted"/>